<feature type="transmembrane region" description="Helical" evidence="1">
    <location>
        <begin position="78"/>
        <end position="97"/>
    </location>
</feature>
<evidence type="ECO:0000256" key="1">
    <source>
        <dbReference type="SAM" id="Phobius"/>
    </source>
</evidence>
<proteinExistence type="predicted"/>
<keyword evidence="1" id="KW-1133">Transmembrane helix</keyword>
<organism evidence="2 3">
    <name type="scientific">Toxocara canis</name>
    <name type="common">Canine roundworm</name>
    <dbReference type="NCBI Taxonomy" id="6265"/>
    <lineage>
        <taxon>Eukaryota</taxon>
        <taxon>Metazoa</taxon>
        <taxon>Ecdysozoa</taxon>
        <taxon>Nematoda</taxon>
        <taxon>Chromadorea</taxon>
        <taxon>Rhabditida</taxon>
        <taxon>Spirurina</taxon>
        <taxon>Ascaridomorpha</taxon>
        <taxon>Ascaridoidea</taxon>
        <taxon>Toxocaridae</taxon>
        <taxon>Toxocara</taxon>
    </lineage>
</organism>
<dbReference type="EMBL" id="JPKZ01022848">
    <property type="protein sequence ID" value="KHN70823.1"/>
    <property type="molecule type" value="Genomic_DNA"/>
</dbReference>
<evidence type="ECO:0000313" key="2">
    <source>
        <dbReference type="EMBL" id="KHN70823.1"/>
    </source>
</evidence>
<dbReference type="Proteomes" id="UP000031036">
    <property type="component" value="Unassembled WGS sequence"/>
</dbReference>
<keyword evidence="1" id="KW-0472">Membrane</keyword>
<keyword evidence="1" id="KW-0812">Transmembrane</keyword>
<comment type="caution">
    <text evidence="2">The sequence shown here is derived from an EMBL/GenBank/DDBJ whole genome shotgun (WGS) entry which is preliminary data.</text>
</comment>
<sequence length="126" mass="14742">MLDFFFKLKQLGSNHHFFSVSLVCRQIASFSLRSMIVVRCFLLCWQFYYSCTLQHCMRIGRFSKDAALSQRHSHRITLLQFHIFGTFANFAFAGSIMKNYVFAYGRFMCLSLVCAIISVHKLMNLE</sequence>
<name>A0A0B2UN92_TOXCA</name>
<feature type="transmembrane region" description="Helical" evidence="1">
    <location>
        <begin position="36"/>
        <end position="57"/>
    </location>
</feature>
<gene>
    <name evidence="2" type="ORF">Tcan_17329</name>
</gene>
<dbReference type="AlphaFoldDB" id="A0A0B2UN92"/>
<protein>
    <submittedName>
        <fullName evidence="2">Uncharacterized protein</fullName>
    </submittedName>
</protein>
<keyword evidence="3" id="KW-1185">Reference proteome</keyword>
<accession>A0A0B2UN92</accession>
<feature type="transmembrane region" description="Helical" evidence="1">
    <location>
        <begin position="103"/>
        <end position="123"/>
    </location>
</feature>
<reference evidence="2 3" key="1">
    <citation type="submission" date="2014-11" db="EMBL/GenBank/DDBJ databases">
        <title>Genetic blueprint of the zoonotic pathogen Toxocara canis.</title>
        <authorList>
            <person name="Zhu X.-Q."/>
            <person name="Korhonen P.K."/>
            <person name="Cai H."/>
            <person name="Young N.D."/>
            <person name="Nejsum P."/>
            <person name="von Samson-Himmelstjerna G."/>
            <person name="Boag P.R."/>
            <person name="Tan P."/>
            <person name="Li Q."/>
            <person name="Min J."/>
            <person name="Yang Y."/>
            <person name="Wang X."/>
            <person name="Fang X."/>
            <person name="Hall R.S."/>
            <person name="Hofmann A."/>
            <person name="Sternberg P.W."/>
            <person name="Jex A.R."/>
            <person name="Gasser R.B."/>
        </authorList>
    </citation>
    <scope>NUCLEOTIDE SEQUENCE [LARGE SCALE GENOMIC DNA]</scope>
    <source>
        <strain evidence="2">PN_DK_2014</strain>
    </source>
</reference>
<evidence type="ECO:0000313" key="3">
    <source>
        <dbReference type="Proteomes" id="UP000031036"/>
    </source>
</evidence>